<dbReference type="InterPro" id="IPR036866">
    <property type="entry name" value="RibonucZ/Hydroxyglut_hydro"/>
</dbReference>
<dbReference type="AlphaFoldDB" id="A0A160VA30"/>
<dbReference type="PANTHER" id="PTHR42951">
    <property type="entry name" value="METALLO-BETA-LACTAMASE DOMAIN-CONTAINING"/>
    <property type="match status" value="1"/>
</dbReference>
<dbReference type="InterPro" id="IPR050855">
    <property type="entry name" value="NDM-1-like"/>
</dbReference>
<reference evidence="2" key="1">
    <citation type="submission" date="2015-10" db="EMBL/GenBank/DDBJ databases">
        <authorList>
            <person name="Gilbert D.G."/>
        </authorList>
    </citation>
    <scope>NUCLEOTIDE SEQUENCE</scope>
</reference>
<gene>
    <name evidence="2" type="ORF">MGWOODY_Clf1465</name>
</gene>
<evidence type="ECO:0000259" key="1">
    <source>
        <dbReference type="SMART" id="SM00849"/>
    </source>
</evidence>
<accession>A0A160VA30</accession>
<sequence length="291" mass="32508">MKQVTSNTWVETETRGCNFGFVTTSDGIVMIDSPHKPTTAMWLKSEIEKRGLLRYIINTEPHGDHWTGNAFFDAPVIAHEGVRARILKTDMAEHVARIGTFGPDEPALLEGYKANAPVITFRETMTMHVGDHTFEMIHMPGHTLYQTAVIVKEEGVVFTSDNIFHGVHSWLHEADPDLWLVALESLRGLNEDIFVPGHGDMCGKGYLDEQGSFISEWKNYVQDAVDRGMTREESVSTLTALIDRYPMDVEQAALAPMVMGINVGNLYDYLTGPWPPASMGTVATRLPEDDR</sequence>
<dbReference type="PANTHER" id="PTHR42951:SF4">
    <property type="entry name" value="ACYL-COENZYME A THIOESTERASE MBLAC2"/>
    <property type="match status" value="1"/>
</dbReference>
<dbReference type="EMBL" id="FAXA01000038">
    <property type="protein sequence ID" value="CUV01300.1"/>
    <property type="molecule type" value="Genomic_DNA"/>
</dbReference>
<evidence type="ECO:0000313" key="2">
    <source>
        <dbReference type="EMBL" id="CUV01300.1"/>
    </source>
</evidence>
<dbReference type="SUPFAM" id="SSF56281">
    <property type="entry name" value="Metallo-hydrolase/oxidoreductase"/>
    <property type="match status" value="1"/>
</dbReference>
<proteinExistence type="predicted"/>
<name>A0A160VA30_9ZZZZ</name>
<dbReference type="CDD" id="cd16282">
    <property type="entry name" value="metallo-hydrolase-like_MBL-fold"/>
    <property type="match status" value="1"/>
</dbReference>
<dbReference type="Gene3D" id="3.60.15.10">
    <property type="entry name" value="Ribonuclease Z/Hydroxyacylglutathione hydrolase-like"/>
    <property type="match status" value="1"/>
</dbReference>
<dbReference type="InterPro" id="IPR001279">
    <property type="entry name" value="Metallo-B-lactamas"/>
</dbReference>
<feature type="domain" description="Metallo-beta-lactamase" evidence="1">
    <location>
        <begin position="16"/>
        <end position="198"/>
    </location>
</feature>
<organism evidence="2">
    <name type="scientific">hydrothermal vent metagenome</name>
    <dbReference type="NCBI Taxonomy" id="652676"/>
    <lineage>
        <taxon>unclassified sequences</taxon>
        <taxon>metagenomes</taxon>
        <taxon>ecological metagenomes</taxon>
    </lineage>
</organism>
<dbReference type="SMART" id="SM00849">
    <property type="entry name" value="Lactamase_B"/>
    <property type="match status" value="1"/>
</dbReference>
<protein>
    <submittedName>
        <fullName evidence="2">Putative polyketide cyclase</fullName>
    </submittedName>
</protein>
<dbReference type="Pfam" id="PF00753">
    <property type="entry name" value="Lactamase_B"/>
    <property type="match status" value="1"/>
</dbReference>